<sequence>MKMNGTILHLFILCLLSFFVFNTSAACGPTSCKCDGGQPQGEYCGAQFSDPNCINNHVYECNPKGGACDFGVRDSCNNCGCLKCPCIVTK</sequence>
<name>A0A2I1GRX3_9GLOM</name>
<keyword evidence="3" id="KW-1185">Reference proteome</keyword>
<dbReference type="Proteomes" id="UP000234323">
    <property type="component" value="Unassembled WGS sequence"/>
</dbReference>
<reference evidence="2 3" key="1">
    <citation type="submission" date="2015-10" db="EMBL/GenBank/DDBJ databases">
        <title>Genome analyses suggest a sexual origin of heterokaryosis in a supposedly ancient asexual fungus.</title>
        <authorList>
            <person name="Ropars J."/>
            <person name="Sedzielewska K."/>
            <person name="Noel J."/>
            <person name="Charron P."/>
            <person name="Farinelli L."/>
            <person name="Marton T."/>
            <person name="Kruger M."/>
            <person name="Pelin A."/>
            <person name="Brachmann A."/>
            <person name="Corradi N."/>
        </authorList>
    </citation>
    <scope>NUCLEOTIDE SEQUENCE [LARGE SCALE GENOMIC DNA]</scope>
    <source>
        <strain evidence="2 3">A4</strain>
    </source>
</reference>
<feature type="chain" id="PRO_5014152997" evidence="1">
    <location>
        <begin position="26"/>
        <end position="90"/>
    </location>
</feature>
<accession>A0A2I1GRX3</accession>
<dbReference type="EMBL" id="LLXI01000733">
    <property type="protein sequence ID" value="PKY49359.1"/>
    <property type="molecule type" value="Genomic_DNA"/>
</dbReference>
<comment type="caution">
    <text evidence="2">The sequence shown here is derived from an EMBL/GenBank/DDBJ whole genome shotgun (WGS) entry which is preliminary data.</text>
</comment>
<dbReference type="VEuPathDB" id="FungiDB:FUN_022832"/>
<protein>
    <submittedName>
        <fullName evidence="2">Uncharacterized protein</fullName>
    </submittedName>
</protein>
<keyword evidence="1" id="KW-0732">Signal</keyword>
<dbReference type="VEuPathDB" id="FungiDB:RhiirA1_535432"/>
<organism evidence="2 3">
    <name type="scientific">Rhizophagus irregularis</name>
    <dbReference type="NCBI Taxonomy" id="588596"/>
    <lineage>
        <taxon>Eukaryota</taxon>
        <taxon>Fungi</taxon>
        <taxon>Fungi incertae sedis</taxon>
        <taxon>Mucoromycota</taxon>
        <taxon>Glomeromycotina</taxon>
        <taxon>Glomeromycetes</taxon>
        <taxon>Glomerales</taxon>
        <taxon>Glomeraceae</taxon>
        <taxon>Rhizophagus</taxon>
    </lineage>
</organism>
<dbReference type="VEuPathDB" id="FungiDB:RhiirFUN_025184"/>
<proteinExistence type="predicted"/>
<evidence type="ECO:0000256" key="1">
    <source>
        <dbReference type="SAM" id="SignalP"/>
    </source>
</evidence>
<feature type="signal peptide" evidence="1">
    <location>
        <begin position="1"/>
        <end position="25"/>
    </location>
</feature>
<dbReference type="AlphaFoldDB" id="A0A2I1GRX3"/>
<dbReference type="PROSITE" id="PS51257">
    <property type="entry name" value="PROKAR_LIPOPROTEIN"/>
    <property type="match status" value="1"/>
</dbReference>
<evidence type="ECO:0000313" key="3">
    <source>
        <dbReference type="Proteomes" id="UP000234323"/>
    </source>
</evidence>
<dbReference type="OrthoDB" id="2443686at2759"/>
<evidence type="ECO:0000313" key="2">
    <source>
        <dbReference type="EMBL" id="PKY49359.1"/>
    </source>
</evidence>
<gene>
    <name evidence="2" type="ORF">RhiirA4_405345</name>
</gene>